<evidence type="ECO:0000313" key="1">
    <source>
        <dbReference type="EMBL" id="GGX99125.1"/>
    </source>
</evidence>
<accession>A0A918U649</accession>
<keyword evidence="2" id="KW-1185">Reference proteome</keyword>
<protein>
    <submittedName>
        <fullName evidence="1">Uncharacterized protein</fullName>
    </submittedName>
</protein>
<proteinExistence type="predicted"/>
<dbReference type="Proteomes" id="UP000645555">
    <property type="component" value="Unassembled WGS sequence"/>
</dbReference>
<name>A0A918U649_9ACTN</name>
<gene>
    <name evidence="1" type="ORF">GCM10010515_76620</name>
</gene>
<dbReference type="EMBL" id="BMWD01000057">
    <property type="protein sequence ID" value="GGX99125.1"/>
    <property type="molecule type" value="Genomic_DNA"/>
</dbReference>
<sequence>MSKPNRASLVDILTELVAQVRRLADYRQNDFVLSADVLEDDEATCDTSALTPQGTVGPCVLRPHKGPVHRGPQGEEWSATFLGGTDPAPYTRAANQLRRAAGLPPHPTDDAPTTPATTWTPSPLAITEAVEWARGAGKASATIEALTANAGCAEHPNAGSVGPYCLACVIVPPPTDRRPPMNPVHILSAEAQQPDDEEQRQEMAEERYVLQQQRDEADKARTIARRDRDQHAAVLREVLAEFRHETHPGQRCLQSGHVPVADVERWRSVVAPTVERPWWEQVAQYEQAAVEATRHVLELKAAVERVRKYVAVLERGGWSQAAIGRRVLAALDGTEQPAAADIDEALPAKLDEATGTLRRVRTVVKDWERRALPHSEAYRLLVDVRNALAGPRPDDEQPTTEA</sequence>
<reference evidence="1" key="1">
    <citation type="journal article" date="2014" name="Int. J. Syst. Evol. Microbiol.">
        <title>Complete genome sequence of Corynebacterium casei LMG S-19264T (=DSM 44701T), isolated from a smear-ripened cheese.</title>
        <authorList>
            <consortium name="US DOE Joint Genome Institute (JGI-PGF)"/>
            <person name="Walter F."/>
            <person name="Albersmeier A."/>
            <person name="Kalinowski J."/>
            <person name="Ruckert C."/>
        </authorList>
    </citation>
    <scope>NUCLEOTIDE SEQUENCE</scope>
    <source>
        <strain evidence="1">JCM 4956</strain>
    </source>
</reference>
<reference evidence="1" key="2">
    <citation type="submission" date="2020-09" db="EMBL/GenBank/DDBJ databases">
        <authorList>
            <person name="Sun Q."/>
            <person name="Ohkuma M."/>
        </authorList>
    </citation>
    <scope>NUCLEOTIDE SEQUENCE</scope>
    <source>
        <strain evidence="1">JCM 4956</strain>
    </source>
</reference>
<evidence type="ECO:0000313" key="2">
    <source>
        <dbReference type="Proteomes" id="UP000645555"/>
    </source>
</evidence>
<dbReference type="AlphaFoldDB" id="A0A918U649"/>
<organism evidence="1 2">
    <name type="scientific">Streptomyces fructofermentans</name>
    <dbReference type="NCBI Taxonomy" id="152141"/>
    <lineage>
        <taxon>Bacteria</taxon>
        <taxon>Bacillati</taxon>
        <taxon>Actinomycetota</taxon>
        <taxon>Actinomycetes</taxon>
        <taxon>Kitasatosporales</taxon>
        <taxon>Streptomycetaceae</taxon>
        <taxon>Streptomyces</taxon>
    </lineage>
</organism>
<dbReference type="RefSeq" id="WP_190040273.1">
    <property type="nucleotide sequence ID" value="NZ_BMWD01000057.1"/>
</dbReference>
<comment type="caution">
    <text evidence="1">The sequence shown here is derived from an EMBL/GenBank/DDBJ whole genome shotgun (WGS) entry which is preliminary data.</text>
</comment>